<gene>
    <name evidence="8" type="ORF">PROFUN_11130</name>
</gene>
<dbReference type="InterPro" id="IPR033956">
    <property type="entry name" value="Translin"/>
</dbReference>
<evidence type="ECO:0000256" key="6">
    <source>
        <dbReference type="ARBA" id="ARBA00023125"/>
    </source>
</evidence>
<dbReference type="Gene3D" id="1.20.58.190">
    <property type="entry name" value="Translin, domain 1"/>
    <property type="match status" value="1"/>
</dbReference>
<evidence type="ECO:0000313" key="8">
    <source>
        <dbReference type="EMBL" id="PRP81052.1"/>
    </source>
</evidence>
<name>A0A2P6NAS6_9EUKA</name>
<dbReference type="OrthoDB" id="829at2759"/>
<evidence type="ECO:0000313" key="9">
    <source>
        <dbReference type="Proteomes" id="UP000241769"/>
    </source>
</evidence>
<evidence type="ECO:0000256" key="2">
    <source>
        <dbReference type="ARBA" id="ARBA00004496"/>
    </source>
</evidence>
<evidence type="ECO:0000256" key="3">
    <source>
        <dbReference type="ARBA" id="ARBA00005902"/>
    </source>
</evidence>
<keyword evidence="6" id="KW-0238">DNA-binding</keyword>
<evidence type="ECO:0000256" key="5">
    <source>
        <dbReference type="ARBA" id="ARBA00022884"/>
    </source>
</evidence>
<keyword evidence="7" id="KW-0539">Nucleus</keyword>
<comment type="subcellular location">
    <subcellularLocation>
        <location evidence="2">Cytoplasm</location>
    </subcellularLocation>
    <subcellularLocation>
        <location evidence="1">Nucleus</location>
    </subcellularLocation>
</comment>
<dbReference type="GO" id="GO:0016070">
    <property type="term" value="P:RNA metabolic process"/>
    <property type="evidence" value="ECO:0007669"/>
    <property type="project" value="InterPro"/>
</dbReference>
<evidence type="ECO:0008006" key="10">
    <source>
        <dbReference type="Google" id="ProtNLM"/>
    </source>
</evidence>
<dbReference type="PANTHER" id="PTHR10741">
    <property type="entry name" value="TRANSLIN AND TRANSLIN ASSOCIATED PROTEIN X"/>
    <property type="match status" value="1"/>
</dbReference>
<dbReference type="GO" id="GO:0005737">
    <property type="term" value="C:cytoplasm"/>
    <property type="evidence" value="ECO:0007669"/>
    <property type="project" value="UniProtKB-SubCell"/>
</dbReference>
<dbReference type="AlphaFoldDB" id="A0A2P6NAS6"/>
<dbReference type="CDD" id="cd14819">
    <property type="entry name" value="Translin"/>
    <property type="match status" value="1"/>
</dbReference>
<dbReference type="STRING" id="1890364.A0A2P6NAS6"/>
<comment type="caution">
    <text evidence="8">The sequence shown here is derived from an EMBL/GenBank/DDBJ whole genome shotgun (WGS) entry which is preliminary data.</text>
</comment>
<dbReference type="Proteomes" id="UP000241769">
    <property type="component" value="Unassembled WGS sequence"/>
</dbReference>
<dbReference type="GO" id="GO:0005634">
    <property type="term" value="C:nucleus"/>
    <property type="evidence" value="ECO:0007669"/>
    <property type="project" value="UniProtKB-SubCell"/>
</dbReference>
<keyword evidence="5" id="KW-0694">RNA-binding</keyword>
<dbReference type="InParanoid" id="A0A2P6NAS6"/>
<dbReference type="InterPro" id="IPR016069">
    <property type="entry name" value="Translin_C"/>
</dbReference>
<dbReference type="EMBL" id="MDYQ01000131">
    <property type="protein sequence ID" value="PRP81052.1"/>
    <property type="molecule type" value="Genomic_DNA"/>
</dbReference>
<protein>
    <recommendedName>
        <fullName evidence="10">Translin</fullName>
    </recommendedName>
</protein>
<evidence type="ECO:0000256" key="1">
    <source>
        <dbReference type="ARBA" id="ARBA00004123"/>
    </source>
</evidence>
<organism evidence="8 9">
    <name type="scientific">Planoprotostelium fungivorum</name>
    <dbReference type="NCBI Taxonomy" id="1890364"/>
    <lineage>
        <taxon>Eukaryota</taxon>
        <taxon>Amoebozoa</taxon>
        <taxon>Evosea</taxon>
        <taxon>Variosea</taxon>
        <taxon>Cavosteliida</taxon>
        <taxon>Cavosteliaceae</taxon>
        <taxon>Planoprotostelium</taxon>
    </lineage>
</organism>
<dbReference type="FunFam" id="1.20.58.200:FF:000002">
    <property type="entry name" value="Putative translin"/>
    <property type="match status" value="1"/>
</dbReference>
<evidence type="ECO:0000256" key="7">
    <source>
        <dbReference type="ARBA" id="ARBA00023242"/>
    </source>
</evidence>
<dbReference type="InterPro" id="IPR036081">
    <property type="entry name" value="Translin_sf"/>
</dbReference>
<dbReference type="GO" id="GO:0003697">
    <property type="term" value="F:single-stranded DNA binding"/>
    <property type="evidence" value="ECO:0007669"/>
    <property type="project" value="InterPro"/>
</dbReference>
<dbReference type="Pfam" id="PF01997">
    <property type="entry name" value="Translin"/>
    <property type="match status" value="1"/>
</dbReference>
<dbReference type="GO" id="GO:0003723">
    <property type="term" value="F:RNA binding"/>
    <property type="evidence" value="ECO:0007669"/>
    <property type="project" value="UniProtKB-KW"/>
</dbReference>
<keyword evidence="9" id="KW-1185">Reference proteome</keyword>
<dbReference type="SUPFAM" id="SSF74784">
    <property type="entry name" value="Translin"/>
    <property type="match status" value="1"/>
</dbReference>
<proteinExistence type="inferred from homology"/>
<keyword evidence="4" id="KW-0963">Cytoplasm</keyword>
<reference evidence="8 9" key="1">
    <citation type="journal article" date="2018" name="Genome Biol. Evol.">
        <title>Multiple Roots of Fruiting Body Formation in Amoebozoa.</title>
        <authorList>
            <person name="Hillmann F."/>
            <person name="Forbes G."/>
            <person name="Novohradska S."/>
            <person name="Ferling I."/>
            <person name="Riege K."/>
            <person name="Groth M."/>
            <person name="Westermann M."/>
            <person name="Marz M."/>
            <person name="Spaller T."/>
            <person name="Winckler T."/>
            <person name="Schaap P."/>
            <person name="Glockner G."/>
        </authorList>
    </citation>
    <scope>NUCLEOTIDE SEQUENCE [LARGE SCALE GENOMIC DNA]</scope>
    <source>
        <strain evidence="8 9">Jena</strain>
    </source>
</reference>
<dbReference type="GO" id="GO:0043565">
    <property type="term" value="F:sequence-specific DNA binding"/>
    <property type="evidence" value="ECO:0007669"/>
    <property type="project" value="InterPro"/>
</dbReference>
<comment type="similarity">
    <text evidence="3">Belongs to the translin family.</text>
</comment>
<accession>A0A2P6NAS6</accession>
<evidence type="ECO:0000256" key="4">
    <source>
        <dbReference type="ARBA" id="ARBA00022490"/>
    </source>
</evidence>
<sequence length="218" mass="25070">MEEAFSKCNEIMEAESKVREDMKPLIKEIERISRSMSATMQQIHGKISQIEEICDKALSQVPELQTNFVQLSNSIPKGMQYKYQMSWKHSLGQVVFVFVLSEWLKNNHLVKLETITERVLGAARDNGLSIELEDYLFGICSVPNELSRLCVNSVTASNYTLPLRISQFVGEIYAGFRLLNLKNDGLRKKYDGIKYDMKKIEEVVYDISIRKLIPVPQQ</sequence>
<dbReference type="InterPro" id="IPR002848">
    <property type="entry name" value="Translin_fam"/>
</dbReference>
<dbReference type="FunCoup" id="A0A2P6NAS6">
    <property type="interactions" value="1022"/>
</dbReference>
<dbReference type="Gene3D" id="1.20.58.200">
    <property type="entry name" value="Translin, domain 2"/>
    <property type="match status" value="1"/>
</dbReference>
<dbReference type="InterPro" id="IPR016068">
    <property type="entry name" value="Translin_N"/>
</dbReference>